<dbReference type="InterPro" id="IPR002225">
    <property type="entry name" value="3Beta_OHSteriod_DH/Estase"/>
</dbReference>
<feature type="domain" description="3-beta hydroxysteroid dehydrogenase/isomerase" evidence="1">
    <location>
        <begin position="46"/>
        <end position="328"/>
    </location>
</feature>
<evidence type="ECO:0000313" key="3">
    <source>
        <dbReference type="Proteomes" id="UP000242913"/>
    </source>
</evidence>
<dbReference type="GO" id="GO:0006694">
    <property type="term" value="P:steroid biosynthetic process"/>
    <property type="evidence" value="ECO:0007669"/>
    <property type="project" value="InterPro"/>
</dbReference>
<keyword evidence="3" id="KW-1185">Reference proteome</keyword>
<dbReference type="PANTHER" id="PTHR43000">
    <property type="entry name" value="DTDP-D-GLUCOSE 4,6-DEHYDRATASE-RELATED"/>
    <property type="match status" value="1"/>
</dbReference>
<dbReference type="Pfam" id="PF01073">
    <property type="entry name" value="3Beta_HSD"/>
    <property type="match status" value="1"/>
</dbReference>
<proteinExistence type="predicted"/>
<accession>A0A238C3V6</accession>
<dbReference type="EMBL" id="KZ269978">
    <property type="protein sequence ID" value="OZC12129.1"/>
    <property type="molecule type" value="Genomic_DNA"/>
</dbReference>
<sequence length="419" mass="48017">MGVECSTVEANFLKERSEFNVHLSSSEEFTKRNCSSWETMVEEIVAITGGSGFLAQHLISCLQQTNHCEVVIVEIRTIDRNSFSKFLDYPSSIPLKHYQFDICDEDALRVAFNSVTTVFHCAGKSLEYLHDGINHSDKYWRDNTDDQKHKLKINNLATEILLKVMHEQRISRLIHVSDAYAYLPMGDNYGLSEQMHLNFPNSFMLGLYGQSKVRAEMYVRRAADKGQINALILRPTFIYGEGERHLLGSALKLCSLYSGIPYLQDDNRGNHQFLYAGNMAAIMKRGMICLKENPEQFNGEVVICMDCTPCTRFVDFMEPFLKANGLKRVCTISYMQTHLTAIFYEILNRFASEKSIGHLTLLANKFINCWTVGFSNRKLRLLLDFVPPYEQSQAVDQSLCWFRKNRRAGEMFSEATAMI</sequence>
<evidence type="ECO:0000313" key="2">
    <source>
        <dbReference type="EMBL" id="OZC12129.1"/>
    </source>
</evidence>
<dbReference type="SUPFAM" id="SSF51735">
    <property type="entry name" value="NAD(P)-binding Rossmann-fold domains"/>
    <property type="match status" value="1"/>
</dbReference>
<dbReference type="Gene3D" id="3.40.50.720">
    <property type="entry name" value="NAD(P)-binding Rossmann-like Domain"/>
    <property type="match status" value="1"/>
</dbReference>
<gene>
    <name evidence="2" type="ORF">X798_00648</name>
</gene>
<evidence type="ECO:0000259" key="1">
    <source>
        <dbReference type="Pfam" id="PF01073"/>
    </source>
</evidence>
<dbReference type="GO" id="GO:0016616">
    <property type="term" value="F:oxidoreductase activity, acting on the CH-OH group of donors, NAD or NADP as acceptor"/>
    <property type="evidence" value="ECO:0007669"/>
    <property type="project" value="InterPro"/>
</dbReference>
<dbReference type="Proteomes" id="UP000242913">
    <property type="component" value="Unassembled WGS sequence"/>
</dbReference>
<protein>
    <recommendedName>
        <fullName evidence="1">3-beta hydroxysteroid dehydrogenase/isomerase domain-containing protein</fullName>
    </recommendedName>
</protein>
<dbReference type="AlphaFoldDB" id="A0A238C3V6"/>
<name>A0A238C3V6_9BILA</name>
<dbReference type="OrthoDB" id="2735536at2759"/>
<dbReference type="InterPro" id="IPR036291">
    <property type="entry name" value="NAD(P)-bd_dom_sf"/>
</dbReference>
<reference evidence="2 3" key="1">
    <citation type="submission" date="2015-12" db="EMBL/GenBank/DDBJ databases">
        <title>Draft genome of the nematode, Onchocerca flexuosa.</title>
        <authorList>
            <person name="Mitreva M."/>
        </authorList>
    </citation>
    <scope>NUCLEOTIDE SEQUENCE [LARGE SCALE GENOMIC DNA]</scope>
    <source>
        <strain evidence="2">Red Deer</strain>
    </source>
</reference>
<organism evidence="2 3">
    <name type="scientific">Onchocerca flexuosa</name>
    <dbReference type="NCBI Taxonomy" id="387005"/>
    <lineage>
        <taxon>Eukaryota</taxon>
        <taxon>Metazoa</taxon>
        <taxon>Ecdysozoa</taxon>
        <taxon>Nematoda</taxon>
        <taxon>Chromadorea</taxon>
        <taxon>Rhabditida</taxon>
        <taxon>Spirurina</taxon>
        <taxon>Spiruromorpha</taxon>
        <taxon>Filarioidea</taxon>
        <taxon>Onchocercidae</taxon>
        <taxon>Onchocerca</taxon>
    </lineage>
</organism>